<accession>A0A2V3VXC1</accession>
<sequence length="48" mass="5487">MVTEENFHFCLTIIVLGSIIYVSSFKVDKEMVKVSAGKHTIQHEHLLN</sequence>
<dbReference type="Proteomes" id="UP000247978">
    <property type="component" value="Unassembled WGS sequence"/>
</dbReference>
<reference evidence="2 3" key="1">
    <citation type="submission" date="2018-05" db="EMBL/GenBank/DDBJ databases">
        <title>Genomic Encyclopedia of Type Strains, Phase IV (KMG-IV): sequencing the most valuable type-strain genomes for metagenomic binning, comparative biology and taxonomic classification.</title>
        <authorList>
            <person name="Goeker M."/>
        </authorList>
    </citation>
    <scope>NUCLEOTIDE SEQUENCE [LARGE SCALE GENOMIC DNA]</scope>
    <source>
        <strain evidence="2 3">DSM 28556</strain>
    </source>
</reference>
<feature type="transmembrane region" description="Helical" evidence="1">
    <location>
        <begin position="6"/>
        <end position="25"/>
    </location>
</feature>
<gene>
    <name evidence="2" type="ORF">DFR56_10844</name>
</gene>
<comment type="caution">
    <text evidence="2">The sequence shown here is derived from an EMBL/GenBank/DDBJ whole genome shotgun (WGS) entry which is preliminary data.</text>
</comment>
<name>A0A2V3VXC1_9BACI</name>
<evidence type="ECO:0000313" key="3">
    <source>
        <dbReference type="Proteomes" id="UP000247978"/>
    </source>
</evidence>
<organism evidence="2 3">
    <name type="scientific">Pseudogracilibacillus auburnensis</name>
    <dbReference type="NCBI Taxonomy" id="1494959"/>
    <lineage>
        <taxon>Bacteria</taxon>
        <taxon>Bacillati</taxon>
        <taxon>Bacillota</taxon>
        <taxon>Bacilli</taxon>
        <taxon>Bacillales</taxon>
        <taxon>Bacillaceae</taxon>
        <taxon>Pseudogracilibacillus</taxon>
    </lineage>
</organism>
<protein>
    <submittedName>
        <fullName evidence="2">Uncharacterized protein</fullName>
    </submittedName>
</protein>
<dbReference type="EMBL" id="QJJQ01000008">
    <property type="protein sequence ID" value="PXW86230.1"/>
    <property type="molecule type" value="Genomic_DNA"/>
</dbReference>
<dbReference type="AlphaFoldDB" id="A0A2V3VXC1"/>
<proteinExistence type="predicted"/>
<keyword evidence="1" id="KW-0812">Transmembrane</keyword>
<keyword evidence="1" id="KW-0472">Membrane</keyword>
<evidence type="ECO:0000313" key="2">
    <source>
        <dbReference type="EMBL" id="PXW86230.1"/>
    </source>
</evidence>
<evidence type="ECO:0000256" key="1">
    <source>
        <dbReference type="SAM" id="Phobius"/>
    </source>
</evidence>
<keyword evidence="1" id="KW-1133">Transmembrane helix</keyword>
<keyword evidence="3" id="KW-1185">Reference proteome</keyword>
<dbReference type="RefSeq" id="WP_158525616.1">
    <property type="nucleotide sequence ID" value="NZ_JADIJL010000004.1"/>
</dbReference>